<dbReference type="EMBL" id="VRMN01000002">
    <property type="protein sequence ID" value="KAA8496312.1"/>
    <property type="molecule type" value="Genomic_DNA"/>
</dbReference>
<keyword evidence="2" id="KW-1185">Reference proteome</keyword>
<proteinExistence type="predicted"/>
<gene>
    <name evidence="1" type="ORF">FVE85_0041</name>
</gene>
<accession>A0A5J4YZS6</accession>
<comment type="caution">
    <text evidence="1">The sequence shown here is derived from an EMBL/GenBank/DDBJ whole genome shotgun (WGS) entry which is preliminary data.</text>
</comment>
<evidence type="ECO:0000313" key="1">
    <source>
        <dbReference type="EMBL" id="KAA8496312.1"/>
    </source>
</evidence>
<dbReference type="AlphaFoldDB" id="A0A5J4YZS6"/>
<name>A0A5J4YZS6_PORPP</name>
<organism evidence="1 2">
    <name type="scientific">Porphyridium purpureum</name>
    <name type="common">Red alga</name>
    <name type="synonym">Porphyridium cruentum</name>
    <dbReference type="NCBI Taxonomy" id="35688"/>
    <lineage>
        <taxon>Eukaryota</taxon>
        <taxon>Rhodophyta</taxon>
        <taxon>Bangiophyceae</taxon>
        <taxon>Porphyridiales</taxon>
        <taxon>Porphyridiaceae</taxon>
        <taxon>Porphyridium</taxon>
    </lineage>
</organism>
<reference evidence="2" key="1">
    <citation type="journal article" date="2019" name="Nat. Commun.">
        <title>Expansion of phycobilisome linker gene families in mesophilic red algae.</title>
        <authorList>
            <person name="Lee J."/>
            <person name="Kim D."/>
            <person name="Bhattacharya D."/>
            <person name="Yoon H.S."/>
        </authorList>
    </citation>
    <scope>NUCLEOTIDE SEQUENCE [LARGE SCALE GENOMIC DNA]</scope>
    <source>
        <strain evidence="2">CCMP 1328</strain>
    </source>
</reference>
<evidence type="ECO:0000313" key="2">
    <source>
        <dbReference type="Proteomes" id="UP000324585"/>
    </source>
</evidence>
<sequence length="113" mass="12165">MTSVSNTILGSSTPRVADLSRVTLGALEDLNYAADYRQANAYTVPSPDGIFRRRDAAQEDRLGSSEAAAALAKLKEHVSRGMIRELPPRRMPNGLTVLDALGNVVSTANTEHQ</sequence>
<protein>
    <submittedName>
        <fullName evidence="1">Uncharacterized protein</fullName>
    </submittedName>
</protein>
<dbReference type="Proteomes" id="UP000324585">
    <property type="component" value="Unassembled WGS sequence"/>
</dbReference>